<comment type="caution">
    <text evidence="2">The sequence shown here is derived from an EMBL/GenBank/DDBJ whole genome shotgun (WGS) entry which is preliminary data.</text>
</comment>
<proteinExistence type="predicted"/>
<evidence type="ECO:0000313" key="2">
    <source>
        <dbReference type="EMBL" id="MDI2031048.1"/>
    </source>
</evidence>
<organism evidence="2 3">
    <name type="scientific">Saccharopolyspora ipomoeae</name>
    <dbReference type="NCBI Taxonomy" id="3042027"/>
    <lineage>
        <taxon>Bacteria</taxon>
        <taxon>Bacillati</taxon>
        <taxon>Actinomycetota</taxon>
        <taxon>Actinomycetes</taxon>
        <taxon>Pseudonocardiales</taxon>
        <taxon>Pseudonocardiaceae</taxon>
        <taxon>Saccharopolyspora</taxon>
    </lineage>
</organism>
<sequence>MTQAHNTPAPQPTSVQQDVRAAVIAALMPFGAGMLLTLGYAWIGWFGLVLAAVGVAGWGFWWRGKHQQWFPQQVTTGTVVGQTVLIAVITLLLFITIS</sequence>
<keyword evidence="1" id="KW-1133">Transmembrane helix</keyword>
<feature type="transmembrane region" description="Helical" evidence="1">
    <location>
        <begin position="19"/>
        <end position="36"/>
    </location>
</feature>
<keyword evidence="1" id="KW-0812">Transmembrane</keyword>
<protein>
    <submittedName>
        <fullName evidence="2">Uncharacterized protein</fullName>
    </submittedName>
</protein>
<name>A0ABT6PSU4_9PSEU</name>
<evidence type="ECO:0000313" key="3">
    <source>
        <dbReference type="Proteomes" id="UP001237595"/>
    </source>
</evidence>
<dbReference type="Proteomes" id="UP001237595">
    <property type="component" value="Unassembled WGS sequence"/>
</dbReference>
<accession>A0ABT6PSU4</accession>
<keyword evidence="1" id="KW-0472">Membrane</keyword>
<gene>
    <name evidence="2" type="ORF">QFW96_20625</name>
</gene>
<dbReference type="EMBL" id="JASAOF010000014">
    <property type="protein sequence ID" value="MDI2031048.1"/>
    <property type="molecule type" value="Genomic_DNA"/>
</dbReference>
<evidence type="ECO:0000256" key="1">
    <source>
        <dbReference type="SAM" id="Phobius"/>
    </source>
</evidence>
<keyword evidence="3" id="KW-1185">Reference proteome</keyword>
<dbReference type="RefSeq" id="WP_281457327.1">
    <property type="nucleotide sequence ID" value="NZ_JASAOF010000014.1"/>
</dbReference>
<reference evidence="2 3" key="1">
    <citation type="submission" date="2023-04" db="EMBL/GenBank/DDBJ databases">
        <title>Draft genome sequence of Saccharopolyspora sp. TS4A08 isolated from sweet potato rhizospheric soil.</title>
        <authorList>
            <person name="Suksaard P."/>
            <person name="Duangmal K."/>
        </authorList>
    </citation>
    <scope>NUCLEOTIDE SEQUENCE [LARGE SCALE GENOMIC DNA]</scope>
    <source>
        <strain evidence="2 3">TS4A08</strain>
    </source>
</reference>
<feature type="transmembrane region" description="Helical" evidence="1">
    <location>
        <begin position="42"/>
        <end position="62"/>
    </location>
</feature>
<feature type="transmembrane region" description="Helical" evidence="1">
    <location>
        <begin position="74"/>
        <end position="97"/>
    </location>
</feature>